<keyword evidence="5" id="KW-0449">Lipoprotein</keyword>
<evidence type="ECO:0000256" key="1">
    <source>
        <dbReference type="ARBA" id="ARBA00022475"/>
    </source>
</evidence>
<feature type="chain" id="PRO_5010300586" evidence="6">
    <location>
        <begin position="33"/>
        <end position="438"/>
    </location>
</feature>
<evidence type="ECO:0000256" key="3">
    <source>
        <dbReference type="ARBA" id="ARBA00023136"/>
    </source>
</evidence>
<dbReference type="AlphaFoldDB" id="A0A1I5RGP2"/>
<accession>A0A1I5RGP2</accession>
<dbReference type="PANTHER" id="PTHR43649:SF33">
    <property type="entry name" value="POLYGALACTURONAN_RHAMNOGALACTURONAN-BINDING PROTEIN YTCQ"/>
    <property type="match status" value="1"/>
</dbReference>
<dbReference type="InterPro" id="IPR050490">
    <property type="entry name" value="Bact_solute-bd_prot1"/>
</dbReference>
<dbReference type="EMBL" id="FOXO01000004">
    <property type="protein sequence ID" value="SFP57718.1"/>
    <property type="molecule type" value="Genomic_DNA"/>
</dbReference>
<dbReference type="Proteomes" id="UP000182624">
    <property type="component" value="Unassembled WGS sequence"/>
</dbReference>
<name>A0A1I5RGP2_9FIRM</name>
<sequence length="438" mass="49464">MKMETVRMAKRMLGLTSAVAMVFCFTACGQKAEESTEFKPALSSETSCQIKVAGNYSNFESLESEFERFYEYYPNVSLNYVYLDDYSNTITSALMSDEAPDIYVTTTWMLDDPKMAPVFENAEILSDPALDINLECIRKGARWTLENGDVVMLPIFTRSYGMLVNMDLFEKNGLEVPDNYSELVDACDKFKAAGYETPVMGANSLTVAGMYYPFAFPLFCDGVLKKPESVEPLNSMEKSAGEMMRPALEKIKTFVDKGYMDPERCSNEIEDDYNAVIMRFFEGDVPMMLGSGDMVSGTQKRESKSEAFVANPFKYKFYVVPIEDEGGYFLDSVNLFFSVNKNSLNLDMTNEFIRFIMREKELGNMAAIKRLITPTNDFSLDEVYSSLEEFPEDRYISYQETGLNDAVNKEFLAAAYKVANGEMTIDAAVSGYGSLWDE</sequence>
<keyword evidence="4" id="KW-0564">Palmitate</keyword>
<feature type="signal peptide" evidence="6">
    <location>
        <begin position="1"/>
        <end position="32"/>
    </location>
</feature>
<dbReference type="RefSeq" id="WP_074884441.1">
    <property type="nucleotide sequence ID" value="NZ_FOXO01000004.1"/>
</dbReference>
<dbReference type="Gene3D" id="3.40.190.10">
    <property type="entry name" value="Periplasmic binding protein-like II"/>
    <property type="match status" value="2"/>
</dbReference>
<reference evidence="8" key="1">
    <citation type="submission" date="2016-10" db="EMBL/GenBank/DDBJ databases">
        <authorList>
            <person name="Varghese N."/>
            <person name="Submissions S."/>
        </authorList>
    </citation>
    <scope>NUCLEOTIDE SEQUENCE [LARGE SCALE GENOMIC DNA]</scope>
    <source>
        <strain evidence="8">P18</strain>
    </source>
</reference>
<protein>
    <submittedName>
        <fullName evidence="7">Carbohydrate ABC transporter substrate-binding protein, CUT1 family</fullName>
    </submittedName>
</protein>
<evidence type="ECO:0000256" key="4">
    <source>
        <dbReference type="ARBA" id="ARBA00023139"/>
    </source>
</evidence>
<dbReference type="OrthoDB" id="2524388at2"/>
<keyword evidence="3" id="KW-0472">Membrane</keyword>
<organism evidence="7 8">
    <name type="scientific">Butyrivibrio proteoclasticus</name>
    <dbReference type="NCBI Taxonomy" id="43305"/>
    <lineage>
        <taxon>Bacteria</taxon>
        <taxon>Bacillati</taxon>
        <taxon>Bacillota</taxon>
        <taxon>Clostridia</taxon>
        <taxon>Lachnospirales</taxon>
        <taxon>Lachnospiraceae</taxon>
        <taxon>Butyrivibrio</taxon>
    </lineage>
</organism>
<dbReference type="InterPro" id="IPR006059">
    <property type="entry name" value="SBP"/>
</dbReference>
<gene>
    <name evidence="7" type="ORF">SAMN04487928_10419</name>
</gene>
<evidence type="ECO:0000313" key="8">
    <source>
        <dbReference type="Proteomes" id="UP000182624"/>
    </source>
</evidence>
<keyword evidence="8" id="KW-1185">Reference proteome</keyword>
<evidence type="ECO:0000313" key="7">
    <source>
        <dbReference type="EMBL" id="SFP57718.1"/>
    </source>
</evidence>
<keyword evidence="1" id="KW-1003">Cell membrane</keyword>
<evidence type="ECO:0000256" key="5">
    <source>
        <dbReference type="ARBA" id="ARBA00023288"/>
    </source>
</evidence>
<dbReference type="SUPFAM" id="SSF53850">
    <property type="entry name" value="Periplasmic binding protein-like II"/>
    <property type="match status" value="1"/>
</dbReference>
<evidence type="ECO:0000256" key="2">
    <source>
        <dbReference type="ARBA" id="ARBA00022729"/>
    </source>
</evidence>
<dbReference type="Pfam" id="PF13416">
    <property type="entry name" value="SBP_bac_8"/>
    <property type="match status" value="1"/>
</dbReference>
<keyword evidence="2 6" id="KW-0732">Signal</keyword>
<evidence type="ECO:0000256" key="6">
    <source>
        <dbReference type="SAM" id="SignalP"/>
    </source>
</evidence>
<proteinExistence type="predicted"/>
<dbReference type="PANTHER" id="PTHR43649">
    <property type="entry name" value="ARABINOSE-BINDING PROTEIN-RELATED"/>
    <property type="match status" value="1"/>
</dbReference>